<dbReference type="Proteomes" id="UP001321749">
    <property type="component" value="Unassembled WGS sequence"/>
</dbReference>
<reference evidence="3" key="1">
    <citation type="journal article" date="2023" name="Mol. Phylogenet. Evol.">
        <title>Genome-scale phylogeny and comparative genomics of the fungal order Sordariales.</title>
        <authorList>
            <person name="Hensen N."/>
            <person name="Bonometti L."/>
            <person name="Westerberg I."/>
            <person name="Brannstrom I.O."/>
            <person name="Guillou S."/>
            <person name="Cros-Aarteil S."/>
            <person name="Calhoun S."/>
            <person name="Haridas S."/>
            <person name="Kuo A."/>
            <person name="Mondo S."/>
            <person name="Pangilinan J."/>
            <person name="Riley R."/>
            <person name="LaButti K."/>
            <person name="Andreopoulos B."/>
            <person name="Lipzen A."/>
            <person name="Chen C."/>
            <person name="Yan M."/>
            <person name="Daum C."/>
            <person name="Ng V."/>
            <person name="Clum A."/>
            <person name="Steindorff A."/>
            <person name="Ohm R.A."/>
            <person name="Martin F."/>
            <person name="Silar P."/>
            <person name="Natvig D.O."/>
            <person name="Lalanne C."/>
            <person name="Gautier V."/>
            <person name="Ament-Velasquez S.L."/>
            <person name="Kruys A."/>
            <person name="Hutchinson M.I."/>
            <person name="Powell A.J."/>
            <person name="Barry K."/>
            <person name="Miller A.N."/>
            <person name="Grigoriev I.V."/>
            <person name="Debuchy R."/>
            <person name="Gladieux P."/>
            <person name="Hiltunen Thoren M."/>
            <person name="Johannesson H."/>
        </authorList>
    </citation>
    <scope>NUCLEOTIDE SEQUENCE</scope>
    <source>
        <strain evidence="3">PSN324</strain>
    </source>
</reference>
<keyword evidence="2" id="KW-0812">Transmembrane</keyword>
<feature type="transmembrane region" description="Helical" evidence="2">
    <location>
        <begin position="181"/>
        <end position="203"/>
    </location>
</feature>
<organism evidence="3 4">
    <name type="scientific">Cladorrhinum samala</name>
    <dbReference type="NCBI Taxonomy" id="585594"/>
    <lineage>
        <taxon>Eukaryota</taxon>
        <taxon>Fungi</taxon>
        <taxon>Dikarya</taxon>
        <taxon>Ascomycota</taxon>
        <taxon>Pezizomycotina</taxon>
        <taxon>Sordariomycetes</taxon>
        <taxon>Sordariomycetidae</taxon>
        <taxon>Sordariales</taxon>
        <taxon>Podosporaceae</taxon>
        <taxon>Cladorrhinum</taxon>
    </lineage>
</organism>
<evidence type="ECO:0000313" key="4">
    <source>
        <dbReference type="Proteomes" id="UP001321749"/>
    </source>
</evidence>
<name>A0AAV9HAA9_9PEZI</name>
<evidence type="ECO:0000313" key="3">
    <source>
        <dbReference type="EMBL" id="KAK4456710.1"/>
    </source>
</evidence>
<keyword evidence="4" id="KW-1185">Reference proteome</keyword>
<feature type="region of interest" description="Disordered" evidence="1">
    <location>
        <begin position="214"/>
        <end position="239"/>
    </location>
</feature>
<feature type="transmembrane region" description="Helical" evidence="2">
    <location>
        <begin position="110"/>
        <end position="129"/>
    </location>
</feature>
<proteinExistence type="predicted"/>
<evidence type="ECO:0000256" key="1">
    <source>
        <dbReference type="SAM" id="MobiDB-lite"/>
    </source>
</evidence>
<feature type="transmembrane region" description="Helical" evidence="2">
    <location>
        <begin position="76"/>
        <end position="98"/>
    </location>
</feature>
<feature type="transmembrane region" description="Helical" evidence="2">
    <location>
        <begin position="37"/>
        <end position="56"/>
    </location>
</feature>
<dbReference type="EMBL" id="MU865174">
    <property type="protein sequence ID" value="KAK4456710.1"/>
    <property type="molecule type" value="Genomic_DNA"/>
</dbReference>
<protein>
    <submittedName>
        <fullName evidence="3">Uncharacterized protein</fullName>
    </submittedName>
</protein>
<reference evidence="3" key="2">
    <citation type="submission" date="2023-06" db="EMBL/GenBank/DDBJ databases">
        <authorList>
            <consortium name="Lawrence Berkeley National Laboratory"/>
            <person name="Mondo S.J."/>
            <person name="Hensen N."/>
            <person name="Bonometti L."/>
            <person name="Westerberg I."/>
            <person name="Brannstrom I.O."/>
            <person name="Guillou S."/>
            <person name="Cros-Aarteil S."/>
            <person name="Calhoun S."/>
            <person name="Haridas S."/>
            <person name="Kuo A."/>
            <person name="Pangilinan J."/>
            <person name="Riley R."/>
            <person name="Labutti K."/>
            <person name="Andreopoulos B."/>
            <person name="Lipzen A."/>
            <person name="Chen C."/>
            <person name="Yanf M."/>
            <person name="Daum C."/>
            <person name="Ng V."/>
            <person name="Clum A."/>
            <person name="Steindorff A."/>
            <person name="Ohm R."/>
            <person name="Martin F."/>
            <person name="Silar P."/>
            <person name="Natvig D."/>
            <person name="Lalanne C."/>
            <person name="Gautier V."/>
            <person name="Ament-Velasquez S.L."/>
            <person name="Kruys A."/>
            <person name="Hutchinson M.I."/>
            <person name="Powell A.J."/>
            <person name="Barry K."/>
            <person name="Miller A.N."/>
            <person name="Grigoriev I.V."/>
            <person name="Debuchy R."/>
            <person name="Gladieux P."/>
            <person name="Thoren M.H."/>
            <person name="Johannesson H."/>
        </authorList>
    </citation>
    <scope>NUCLEOTIDE SEQUENCE</scope>
    <source>
        <strain evidence="3">PSN324</strain>
    </source>
</reference>
<dbReference type="AlphaFoldDB" id="A0AAV9HAA9"/>
<gene>
    <name evidence="3" type="ORF">QBC42DRAFT_280698</name>
</gene>
<comment type="caution">
    <text evidence="3">The sequence shown here is derived from an EMBL/GenBank/DDBJ whole genome shotgun (WGS) entry which is preliminary data.</text>
</comment>
<sequence length="239" mass="26312">MSTTGSESVPLLAAVDGPGPIHLRDTAAKRNLFRLRIGHRISLFLAHAVIGLAVTTEVKLRDRPSNYRYPESISEATSEGVICSIVTILWSAGNLVRFRHSGSGSSGPGISRRACFFVAIVHYYVVIYLNSTTVRGVFDLVRHSGCGSVHENDRPEPNLLTPPPPPDPECLEWRRRFEPWVWTYLVCLGVFVFAHTFLSGTYLSSTVTMSDCHGHAEAEDSESQTGKRTLGANETGERI</sequence>
<evidence type="ECO:0000256" key="2">
    <source>
        <dbReference type="SAM" id="Phobius"/>
    </source>
</evidence>
<keyword evidence="2" id="KW-1133">Transmembrane helix</keyword>
<accession>A0AAV9HAA9</accession>
<keyword evidence="2" id="KW-0472">Membrane</keyword>